<dbReference type="AlphaFoldDB" id="A0A317CEF3"/>
<dbReference type="Pfam" id="PF03693">
    <property type="entry name" value="ParD_antitoxin"/>
    <property type="match status" value="1"/>
</dbReference>
<dbReference type="SUPFAM" id="SSF47598">
    <property type="entry name" value="Ribbon-helix-helix"/>
    <property type="match status" value="1"/>
</dbReference>
<proteinExistence type="inferred from homology"/>
<dbReference type="EMBL" id="QGKM01000030">
    <property type="protein sequence ID" value="PWQ96906.1"/>
    <property type="molecule type" value="Genomic_DNA"/>
</dbReference>
<keyword evidence="3" id="KW-1277">Toxin-antitoxin system</keyword>
<comment type="similarity">
    <text evidence="1">Belongs to the ParD antitoxin family.</text>
</comment>
<comment type="function">
    <text evidence="4">Antitoxin component of a type II toxin-antitoxin (TA) system. Neutralizes the effect of toxin ParE.</text>
</comment>
<accession>A0A317CEF3</accession>
<reference evidence="5 6" key="1">
    <citation type="submission" date="2018-05" db="EMBL/GenBank/DDBJ databases">
        <title>Leucothrix arctica sp. nov., isolated from Arctic seawater.</title>
        <authorList>
            <person name="Choi A."/>
            <person name="Baek K."/>
        </authorList>
    </citation>
    <scope>NUCLEOTIDE SEQUENCE [LARGE SCALE GENOMIC DNA]</scope>
    <source>
        <strain evidence="5 6">JCM 18388</strain>
    </source>
</reference>
<dbReference type="OrthoDB" id="9811310at2"/>
<dbReference type="GO" id="GO:0006355">
    <property type="term" value="P:regulation of DNA-templated transcription"/>
    <property type="evidence" value="ECO:0007669"/>
    <property type="project" value="InterPro"/>
</dbReference>
<dbReference type="RefSeq" id="WP_109837876.1">
    <property type="nucleotide sequence ID" value="NZ_QGKM01000030.1"/>
</dbReference>
<dbReference type="InterPro" id="IPR010985">
    <property type="entry name" value="Ribbon_hlx_hlx"/>
</dbReference>
<evidence type="ECO:0000256" key="1">
    <source>
        <dbReference type="ARBA" id="ARBA00008580"/>
    </source>
</evidence>
<dbReference type="Gene3D" id="6.10.10.120">
    <property type="entry name" value="Antitoxin ParD1-like"/>
    <property type="match status" value="1"/>
</dbReference>
<keyword evidence="6" id="KW-1185">Reference proteome</keyword>
<evidence type="ECO:0000313" key="5">
    <source>
        <dbReference type="EMBL" id="PWQ96906.1"/>
    </source>
</evidence>
<dbReference type="PANTHER" id="PTHR36582">
    <property type="entry name" value="ANTITOXIN PARD"/>
    <property type="match status" value="1"/>
</dbReference>
<name>A0A317CEF3_9GAMM</name>
<gene>
    <name evidence="5" type="ORF">DKW60_11915</name>
</gene>
<evidence type="ECO:0000256" key="4">
    <source>
        <dbReference type="ARBA" id="ARBA00037106"/>
    </source>
</evidence>
<organism evidence="5 6">
    <name type="scientific">Leucothrix pacifica</name>
    <dbReference type="NCBI Taxonomy" id="1247513"/>
    <lineage>
        <taxon>Bacteria</taxon>
        <taxon>Pseudomonadati</taxon>
        <taxon>Pseudomonadota</taxon>
        <taxon>Gammaproteobacteria</taxon>
        <taxon>Thiotrichales</taxon>
        <taxon>Thiotrichaceae</taxon>
        <taxon>Leucothrix</taxon>
    </lineage>
</organism>
<evidence type="ECO:0000313" key="6">
    <source>
        <dbReference type="Proteomes" id="UP000245539"/>
    </source>
</evidence>
<dbReference type="NCBIfam" id="TIGR02606">
    <property type="entry name" value="antidote_CC2985"/>
    <property type="match status" value="1"/>
</dbReference>
<dbReference type="PANTHER" id="PTHR36582:SF2">
    <property type="entry name" value="ANTITOXIN PARD"/>
    <property type="match status" value="1"/>
</dbReference>
<protein>
    <recommendedName>
        <fullName evidence="2">Antitoxin ParD</fullName>
    </recommendedName>
</protein>
<evidence type="ECO:0000256" key="2">
    <source>
        <dbReference type="ARBA" id="ARBA00017940"/>
    </source>
</evidence>
<sequence length="80" mass="9141">MVRHTISVPEPMSQYIESQISSGQYGNISEFFRDLIRRDQERRQLAIHELRKMVDAAEASGISTLSMSDIKAEAKREMGL</sequence>
<dbReference type="InterPro" id="IPR038296">
    <property type="entry name" value="ParD_sf"/>
</dbReference>
<dbReference type="InterPro" id="IPR022789">
    <property type="entry name" value="ParD"/>
</dbReference>
<dbReference type="CDD" id="cd22231">
    <property type="entry name" value="RHH_NikR_HicB-like"/>
    <property type="match status" value="1"/>
</dbReference>
<evidence type="ECO:0000256" key="3">
    <source>
        <dbReference type="ARBA" id="ARBA00022649"/>
    </source>
</evidence>
<comment type="caution">
    <text evidence="5">The sequence shown here is derived from an EMBL/GenBank/DDBJ whole genome shotgun (WGS) entry which is preliminary data.</text>
</comment>
<dbReference type="Proteomes" id="UP000245539">
    <property type="component" value="Unassembled WGS sequence"/>
</dbReference>